<dbReference type="SUPFAM" id="SSF88723">
    <property type="entry name" value="PIN domain-like"/>
    <property type="match status" value="1"/>
</dbReference>
<accession>A0A1H0BBJ7</accession>
<evidence type="ECO:0000313" key="2">
    <source>
        <dbReference type="Proteomes" id="UP000199677"/>
    </source>
</evidence>
<gene>
    <name evidence="1" type="ORF">SAMN04487951_10529</name>
</gene>
<proteinExistence type="predicted"/>
<dbReference type="OrthoDB" id="7359859at2"/>
<dbReference type="Pfam" id="PF11848">
    <property type="entry name" value="DUF3368"/>
    <property type="match status" value="1"/>
</dbReference>
<organism evidence="1 2">
    <name type="scientific">Vreelandella arcis</name>
    <dbReference type="NCBI Taxonomy" id="416873"/>
    <lineage>
        <taxon>Bacteria</taxon>
        <taxon>Pseudomonadati</taxon>
        <taxon>Pseudomonadota</taxon>
        <taxon>Gammaproteobacteria</taxon>
        <taxon>Oceanospirillales</taxon>
        <taxon>Halomonadaceae</taxon>
        <taxon>Vreelandella</taxon>
    </lineage>
</organism>
<keyword evidence="2" id="KW-1185">Reference proteome</keyword>
<evidence type="ECO:0000313" key="1">
    <source>
        <dbReference type="EMBL" id="SDN42978.1"/>
    </source>
</evidence>
<name>A0A1H0BBJ7_9GAMM</name>
<dbReference type="InterPro" id="IPR029060">
    <property type="entry name" value="PIN-like_dom_sf"/>
</dbReference>
<dbReference type="RefSeq" id="WP_089704008.1">
    <property type="nucleotide sequence ID" value="NZ_FNII01000005.1"/>
</dbReference>
<protein>
    <recommendedName>
        <fullName evidence="3">PIN domain-containing protein</fullName>
    </recommendedName>
</protein>
<sequence>MLLLISDANVIIDLEAGDILEALFQLPYDFAMPDVLYEEEIKDGSPDLLDMGLKTLVVESQYVDYAIALGEVHGDEPGFYDRLTLSLAKQEACPLLTGDSNLRALAGHEGVDIRGTLWVLAELIEFGLLTQEKGFASLDLMKARKRRLPWDNAKQQIERASYGVRQRGA</sequence>
<dbReference type="EMBL" id="FNII01000005">
    <property type="protein sequence ID" value="SDN42978.1"/>
    <property type="molecule type" value="Genomic_DNA"/>
</dbReference>
<dbReference type="InterPro" id="IPR021799">
    <property type="entry name" value="PIN-like_prokaryotic"/>
</dbReference>
<evidence type="ECO:0008006" key="3">
    <source>
        <dbReference type="Google" id="ProtNLM"/>
    </source>
</evidence>
<dbReference type="AlphaFoldDB" id="A0A1H0BBJ7"/>
<dbReference type="STRING" id="416873.SAMN04487951_10529"/>
<reference evidence="2" key="1">
    <citation type="submission" date="2016-10" db="EMBL/GenBank/DDBJ databases">
        <authorList>
            <person name="Varghese N."/>
            <person name="Submissions S."/>
        </authorList>
    </citation>
    <scope>NUCLEOTIDE SEQUENCE [LARGE SCALE GENOMIC DNA]</scope>
    <source>
        <strain evidence="2">CGMCC 1.6494</strain>
    </source>
</reference>
<dbReference type="Proteomes" id="UP000199677">
    <property type="component" value="Unassembled WGS sequence"/>
</dbReference>